<accession>A0ABT5AWA3</accession>
<gene>
    <name evidence="2" type="ORF">PN457_16375</name>
</gene>
<keyword evidence="3" id="KW-1185">Reference proteome</keyword>
<dbReference type="RefSeq" id="WP_271734583.1">
    <property type="nucleotide sequence ID" value="NZ_JANQDP010000193.1"/>
</dbReference>
<evidence type="ECO:0000313" key="3">
    <source>
        <dbReference type="Proteomes" id="UP001212499"/>
    </source>
</evidence>
<feature type="region of interest" description="Disordered" evidence="1">
    <location>
        <begin position="45"/>
        <end position="77"/>
    </location>
</feature>
<protein>
    <submittedName>
        <fullName evidence="2">Uncharacterized protein</fullName>
    </submittedName>
</protein>
<dbReference type="EMBL" id="JAQMUH010000185">
    <property type="protein sequence ID" value="MDB9541217.1"/>
    <property type="molecule type" value="Genomic_DNA"/>
</dbReference>
<sequence>MGATISLLVPSLVFSVLAVSYQAKANLSSEMLLFSSSSQQFYSDSSAYQARANDREKPIPHRGSGRINSIEEQGIDG</sequence>
<organism evidence="2 3">
    <name type="scientific">Anabaenopsis arnoldii</name>
    <dbReference type="NCBI Taxonomy" id="2152938"/>
    <lineage>
        <taxon>Bacteria</taxon>
        <taxon>Bacillati</taxon>
        <taxon>Cyanobacteriota</taxon>
        <taxon>Cyanophyceae</taxon>
        <taxon>Nostocales</taxon>
        <taxon>Nodulariaceae</taxon>
        <taxon>Anabaenopsis</taxon>
    </lineage>
</organism>
<dbReference type="NCBIfam" id="NF047413">
    <property type="entry name" value="heterocyst_PatX"/>
    <property type="match status" value="1"/>
</dbReference>
<comment type="caution">
    <text evidence="2">The sequence shown here is derived from an EMBL/GenBank/DDBJ whole genome shotgun (WGS) entry which is preliminary data.</text>
</comment>
<dbReference type="InterPro" id="IPR058097">
    <property type="entry name" value="PatX"/>
</dbReference>
<evidence type="ECO:0000256" key="1">
    <source>
        <dbReference type="SAM" id="MobiDB-lite"/>
    </source>
</evidence>
<proteinExistence type="predicted"/>
<reference evidence="2 3" key="1">
    <citation type="submission" date="2023-01" db="EMBL/GenBank/DDBJ databases">
        <title>Genomes from the Australian National Cyanobacteria Reference Collection.</title>
        <authorList>
            <person name="Willis A."/>
            <person name="Lee E.M.F."/>
        </authorList>
    </citation>
    <scope>NUCLEOTIDE SEQUENCE [LARGE SCALE GENOMIC DNA]</scope>
    <source>
        <strain evidence="2 3">CS-1033</strain>
    </source>
</reference>
<evidence type="ECO:0000313" key="2">
    <source>
        <dbReference type="EMBL" id="MDB9541217.1"/>
    </source>
</evidence>
<dbReference type="Proteomes" id="UP001212499">
    <property type="component" value="Unassembled WGS sequence"/>
</dbReference>
<name>A0ABT5AWA3_9CYAN</name>